<dbReference type="AlphaFoldDB" id="A0A2S5G706"/>
<evidence type="ECO:0008006" key="4">
    <source>
        <dbReference type="Google" id="ProtNLM"/>
    </source>
</evidence>
<dbReference type="EMBL" id="PREZ01000009">
    <property type="protein sequence ID" value="PPA68714.1"/>
    <property type="molecule type" value="Genomic_DNA"/>
</dbReference>
<name>A0A2S5G706_9BACL</name>
<evidence type="ECO:0000313" key="3">
    <source>
        <dbReference type="Proteomes" id="UP000239047"/>
    </source>
</evidence>
<evidence type="ECO:0000313" key="2">
    <source>
        <dbReference type="EMBL" id="PPA68791.1"/>
    </source>
</evidence>
<protein>
    <recommendedName>
        <fullName evidence="4">Butirosin biosynthesis protein H N-terminal domain-containing protein</fullName>
    </recommendedName>
</protein>
<dbReference type="OrthoDB" id="2630463at2"/>
<gene>
    <name evidence="1" type="ORF">C4B60_19280</name>
    <name evidence="2" type="ORF">C4B60_19710</name>
</gene>
<evidence type="ECO:0000313" key="1">
    <source>
        <dbReference type="EMBL" id="PPA68714.1"/>
    </source>
</evidence>
<sequence length="330" mass="38431">MNTSIVPVHDDAYSCLEDLIYSLCVWKDNDFHAMFASSWNFDLDPFDSKSPLSLAKRIGTGNKEWDKLLSIYHGVKISDQQNRFSAKELLQRIKDRSLELPLIIAFDYYYCPWSKEFYYKYHGGGGGLSHTILLSSIENEGFMCIDPLFSTNVEYLPFNHFIKGYEGYRTVSFTKNIYTEIDCNWLEVTRYGVNKSLTSKFFDQLTTLTKEISNLDLVLESKGFEDRPGLSPIMYQLKLIGMGRKKFSKLLYRTYLQTRNEKFNILSKEVHKLGTDWDYLSNLMMKVFYTKHPERVLKKLVAKINEIRIQEEDKLAEISSCISKNLISKG</sequence>
<dbReference type="RefSeq" id="WP_104059675.1">
    <property type="nucleotide sequence ID" value="NZ_PREZ01000009.1"/>
</dbReference>
<accession>A0A2S5G706</accession>
<proteinExistence type="predicted"/>
<dbReference type="Proteomes" id="UP000239047">
    <property type="component" value="Unassembled WGS sequence"/>
</dbReference>
<keyword evidence="3" id="KW-1185">Reference proteome</keyword>
<comment type="caution">
    <text evidence="1">The sequence shown here is derived from an EMBL/GenBank/DDBJ whole genome shotgun (WGS) entry which is preliminary data.</text>
</comment>
<organism evidence="1 3">
    <name type="scientific">Jeotgalibacillus proteolyticus</name>
    <dbReference type="NCBI Taxonomy" id="2082395"/>
    <lineage>
        <taxon>Bacteria</taxon>
        <taxon>Bacillati</taxon>
        <taxon>Bacillota</taxon>
        <taxon>Bacilli</taxon>
        <taxon>Bacillales</taxon>
        <taxon>Caryophanaceae</taxon>
        <taxon>Jeotgalibacillus</taxon>
    </lineage>
</organism>
<reference evidence="1 3" key="1">
    <citation type="submission" date="2018-02" db="EMBL/GenBank/DDBJ databases">
        <title>Jeotgalibacillus proteolyticum sp. nov. a protease producing bacterium isolated from ocean sediments of Laizhou Bay.</title>
        <authorList>
            <person name="Li Y."/>
        </authorList>
    </citation>
    <scope>NUCLEOTIDE SEQUENCE [LARGE SCALE GENOMIC DNA]</scope>
    <source>
        <strain evidence="1 3">22-7</strain>
    </source>
</reference>
<dbReference type="EMBL" id="PREZ01000009">
    <property type="protein sequence ID" value="PPA68791.1"/>
    <property type="molecule type" value="Genomic_DNA"/>
</dbReference>